<dbReference type="Proteomes" id="UP000298277">
    <property type="component" value="Unassembled WGS sequence"/>
</dbReference>
<protein>
    <submittedName>
        <fullName evidence="1">Uncharacterized protein</fullName>
    </submittedName>
</protein>
<comment type="caution">
    <text evidence="1">The sequence shown here is derived from an EMBL/GenBank/DDBJ whole genome shotgun (WGS) entry which is preliminary data.</text>
</comment>
<keyword evidence="2" id="KW-1185">Reference proteome</keyword>
<accession>A0A5F1YYE0</accession>
<organism evidence="1 2">
    <name type="scientific">Leptospira gomenensis</name>
    <dbReference type="NCBI Taxonomy" id="2484974"/>
    <lineage>
        <taxon>Bacteria</taxon>
        <taxon>Pseudomonadati</taxon>
        <taxon>Spirochaetota</taxon>
        <taxon>Spirochaetia</taxon>
        <taxon>Leptospirales</taxon>
        <taxon>Leptospiraceae</taxon>
        <taxon>Leptospira</taxon>
    </lineage>
</organism>
<evidence type="ECO:0000313" key="1">
    <source>
        <dbReference type="EMBL" id="TGK34927.1"/>
    </source>
</evidence>
<evidence type="ECO:0000313" key="2">
    <source>
        <dbReference type="Proteomes" id="UP000298277"/>
    </source>
</evidence>
<dbReference type="AlphaFoldDB" id="A0A5F1YYE0"/>
<reference evidence="1" key="1">
    <citation type="journal article" date="2019" name="PLoS Negl. Trop. Dis.">
        <title>Revisiting the worldwide diversity of Leptospira species in the environment.</title>
        <authorList>
            <person name="Vincent A.T."/>
            <person name="Schiettekatte O."/>
            <person name="Bourhy P."/>
            <person name="Veyrier F.J."/>
            <person name="Picardeau M."/>
        </authorList>
    </citation>
    <scope>NUCLEOTIDE SEQUENCE [LARGE SCALE GENOMIC DNA]</scope>
    <source>
        <strain evidence="1">201800299</strain>
    </source>
</reference>
<feature type="non-terminal residue" evidence="1">
    <location>
        <position position="231"/>
    </location>
</feature>
<sequence length="231" mass="26644">MVIFLQNLKQGRMPVGLGFRLILAFLCTISFSWNQIEEKKKNGYIPMEKAEFEYEWEAAFPVSVEGESIPSLTNPNSISKSISLDKNVSAFEVLERTDSVFEYVFENDRLTLQFETFLNTICDRSAFFAKFQSFSKSRSESELDSWGHDAKEKGLGVDDILVVAWSPNISETSEFKPDFSINRKTYSIFVIYWNRSFFDGIPFSLQRALIPGKLSRYFALLFHFPPHFNLG</sequence>
<name>A0A5F1YYE0_9LEPT</name>
<gene>
    <name evidence="1" type="ORF">EHQ17_07795</name>
</gene>
<proteinExistence type="predicted"/>
<dbReference type="EMBL" id="RQFA01000033">
    <property type="protein sequence ID" value="TGK34927.1"/>
    <property type="molecule type" value="Genomic_DNA"/>
</dbReference>